<feature type="binding site" description="axial binding residue" evidence="19">
    <location>
        <position position="84"/>
    </location>
    <ligand>
        <name>heme b</name>
        <dbReference type="ChEBI" id="CHEBI:60344"/>
        <label>b562</label>
    </ligand>
    <ligandPart>
        <name>Fe</name>
        <dbReference type="ChEBI" id="CHEBI:18248"/>
    </ligandPart>
</feature>
<keyword evidence="16 20" id="KW-0472">Membrane</keyword>
<reference evidence="23" key="1">
    <citation type="journal article" date="2018" name="J. ISSAAS">
        <title>The contribution of mitochondrial metagenomics to large-scale data mining and phylogenetic analysis of Coleoptera.</title>
        <authorList>
            <person name="Miller K."/>
            <person name="Linard B."/>
            <person name="Motyka M."/>
            <person name="Bocek M."/>
            <person name="Vogler A.P."/>
        </authorList>
    </citation>
    <scope>NUCLEOTIDE SEQUENCE</scope>
</reference>
<evidence type="ECO:0000256" key="4">
    <source>
        <dbReference type="ARBA" id="ARBA00013531"/>
    </source>
</evidence>
<feature type="transmembrane region" description="Helical" evidence="20">
    <location>
        <begin position="288"/>
        <end position="308"/>
    </location>
</feature>
<dbReference type="InterPro" id="IPR027387">
    <property type="entry name" value="Cytb/b6-like_sf"/>
</dbReference>
<evidence type="ECO:0000256" key="1">
    <source>
        <dbReference type="ARBA" id="ARBA00002566"/>
    </source>
</evidence>
<feature type="domain" description="Cytochrome b/b6 N-terminal region profile" evidence="21">
    <location>
        <begin position="1"/>
        <end position="210"/>
    </location>
</feature>
<dbReference type="InterPro" id="IPR036150">
    <property type="entry name" value="Cyt_b/b6_C_sf"/>
</dbReference>
<dbReference type="EMBL" id="MG193450">
    <property type="protein sequence ID" value="AXS65899.1"/>
    <property type="molecule type" value="Genomic_DNA"/>
</dbReference>
<dbReference type="GO" id="GO:0046872">
    <property type="term" value="F:metal ion binding"/>
    <property type="evidence" value="ECO:0007669"/>
    <property type="project" value="UniProtKB-UniRule"/>
</dbReference>
<dbReference type="Pfam" id="PF00032">
    <property type="entry name" value="Cytochrom_B_C"/>
    <property type="match status" value="1"/>
</dbReference>
<keyword evidence="10" id="KW-0999">Mitochondrion inner membrane</keyword>
<evidence type="ECO:0000256" key="5">
    <source>
        <dbReference type="ARBA" id="ARBA00022448"/>
    </source>
</evidence>
<evidence type="ECO:0000256" key="9">
    <source>
        <dbReference type="ARBA" id="ARBA00022723"/>
    </source>
</evidence>
<dbReference type="SUPFAM" id="SSF81342">
    <property type="entry name" value="Transmembrane di-heme cytochromes"/>
    <property type="match status" value="1"/>
</dbReference>
<keyword evidence="9 19" id="KW-0479">Metal-binding</keyword>
<dbReference type="GO" id="GO:0008121">
    <property type="term" value="F:quinol-cytochrome-c reductase activity"/>
    <property type="evidence" value="ECO:0007669"/>
    <property type="project" value="InterPro"/>
</dbReference>
<dbReference type="PROSITE" id="PS51003">
    <property type="entry name" value="CYTB_CTER"/>
    <property type="match status" value="1"/>
</dbReference>
<feature type="binding site" description="axial binding residue" evidence="19">
    <location>
        <position position="183"/>
    </location>
    <ligand>
        <name>heme b</name>
        <dbReference type="ChEBI" id="CHEBI:60344"/>
        <label>b562</label>
    </ligand>
    <ligandPart>
        <name>Fe</name>
        <dbReference type="ChEBI" id="CHEBI:18248"/>
    </ligandPart>
</feature>
<dbReference type="GO" id="GO:0045275">
    <property type="term" value="C:respiratory chain complex III"/>
    <property type="evidence" value="ECO:0007669"/>
    <property type="project" value="InterPro"/>
</dbReference>
<dbReference type="InterPro" id="IPR016174">
    <property type="entry name" value="Di-haem_cyt_TM"/>
</dbReference>
<evidence type="ECO:0000256" key="18">
    <source>
        <dbReference type="PIRSR" id="PIRSR038885-1"/>
    </source>
</evidence>
<dbReference type="InterPro" id="IPR005797">
    <property type="entry name" value="Cyt_b/b6_N"/>
</dbReference>
<evidence type="ECO:0000256" key="12">
    <source>
        <dbReference type="ARBA" id="ARBA00022989"/>
    </source>
</evidence>
<dbReference type="AlphaFoldDB" id="A0A346RIK2"/>
<feature type="transmembrane region" description="Helical" evidence="20">
    <location>
        <begin position="76"/>
        <end position="99"/>
    </location>
</feature>
<evidence type="ECO:0000256" key="15">
    <source>
        <dbReference type="ARBA" id="ARBA00023128"/>
    </source>
</evidence>
<evidence type="ECO:0000256" key="8">
    <source>
        <dbReference type="ARBA" id="ARBA00022692"/>
    </source>
</evidence>
<evidence type="ECO:0000313" key="23">
    <source>
        <dbReference type="EMBL" id="AXS65899.1"/>
    </source>
</evidence>
<evidence type="ECO:0000256" key="7">
    <source>
        <dbReference type="ARBA" id="ARBA00022660"/>
    </source>
</evidence>
<keyword evidence="6 19" id="KW-0349">Heme</keyword>
<comment type="similarity">
    <text evidence="17 20">Belongs to the cytochrome b family.</text>
</comment>
<sequence length="379" mass="43425">MKTPMRKMSPLLKMVNNALIDLPSPSNISFMWNFGSLLGVCLMIQIITGLFLAMHYCPNVELAFNSVIHICRDVNYGWLIRTLHANGASFFFICIYMHVGRGIYYSSYNLIHTWTVGVIILFLVMGTAFLGYVLPWGQMSFWGATVITNLVSAIPYLGTMIVQWIWGGFAVDNATLTRFFTFHFLFPFIVSALVMIHLLFLHQTGSNNPLGLNSNIDKISFHPYFTFKDILSFLWMIFILMSLSLLNPYLLGDPDNFIPANPLVTPIHIQPEWYFLFAYAILRSIPNKLGGVIALAMSIAIILILPFSNKKKINSNQFYPINKIMFWTLLTLILLLTWIGARPVEDPYIITGQILTILYFSYYIINPIMYKIWDSLIFN</sequence>
<dbReference type="InterPro" id="IPR048260">
    <property type="entry name" value="Cytochrome_b_C_euk/bac"/>
</dbReference>
<evidence type="ECO:0000259" key="22">
    <source>
        <dbReference type="PROSITE" id="PS51003"/>
    </source>
</evidence>
<keyword evidence="12 20" id="KW-1133">Transmembrane helix</keyword>
<organism evidence="23">
    <name type="scientific">Tenebrionoidea sp. 12 KM-2017</name>
    <dbReference type="NCBI Taxonomy" id="2219467"/>
    <lineage>
        <taxon>Eukaryota</taxon>
        <taxon>Metazoa</taxon>
        <taxon>Ecdysozoa</taxon>
        <taxon>Arthropoda</taxon>
        <taxon>Hexapoda</taxon>
        <taxon>Insecta</taxon>
        <taxon>Pterygota</taxon>
        <taxon>Neoptera</taxon>
        <taxon>Endopterygota</taxon>
        <taxon>Coleoptera</taxon>
        <taxon>Polyphaga</taxon>
        <taxon>Cucujiformia</taxon>
    </lineage>
</organism>
<evidence type="ECO:0000256" key="10">
    <source>
        <dbReference type="ARBA" id="ARBA00022792"/>
    </source>
</evidence>
<feature type="transmembrane region" description="Helical" evidence="20">
    <location>
        <begin position="34"/>
        <end position="56"/>
    </location>
</feature>
<dbReference type="PANTHER" id="PTHR19271">
    <property type="entry name" value="CYTOCHROME B"/>
    <property type="match status" value="1"/>
</dbReference>
<dbReference type="PROSITE" id="PS51002">
    <property type="entry name" value="CYTB_NTER"/>
    <property type="match status" value="1"/>
</dbReference>
<evidence type="ECO:0000256" key="2">
    <source>
        <dbReference type="ARBA" id="ARBA00004448"/>
    </source>
</evidence>
<keyword evidence="15 20" id="KW-0496">Mitochondrion</keyword>
<dbReference type="InterPro" id="IPR005798">
    <property type="entry name" value="Cyt_b/b6_C"/>
</dbReference>
<feature type="binding site" evidence="18">
    <location>
        <position position="202"/>
    </location>
    <ligand>
        <name>a ubiquinone</name>
        <dbReference type="ChEBI" id="CHEBI:16389"/>
    </ligand>
</feature>
<keyword evidence="11 20" id="KW-0249">Electron transport</keyword>
<protein>
    <recommendedName>
        <fullName evidence="4 20">Cytochrome b</fullName>
    </recommendedName>
</protein>
<dbReference type="PIRSF" id="PIRSF038885">
    <property type="entry name" value="COB"/>
    <property type="match status" value="1"/>
</dbReference>
<dbReference type="InterPro" id="IPR048259">
    <property type="entry name" value="Cytochrome_b_N_euk/bac"/>
</dbReference>
<evidence type="ECO:0000256" key="3">
    <source>
        <dbReference type="ARBA" id="ARBA00011649"/>
    </source>
</evidence>
<evidence type="ECO:0000256" key="11">
    <source>
        <dbReference type="ARBA" id="ARBA00022982"/>
    </source>
</evidence>
<keyword evidence="7 20" id="KW-0679">Respiratory chain</keyword>
<feature type="transmembrane region" description="Helical" evidence="20">
    <location>
        <begin position="111"/>
        <end position="134"/>
    </location>
</feature>
<gene>
    <name evidence="23" type="primary">cytb</name>
</gene>
<feature type="transmembrane region" description="Helical" evidence="20">
    <location>
        <begin position="230"/>
        <end position="251"/>
    </location>
</feature>
<evidence type="ECO:0000256" key="14">
    <source>
        <dbReference type="ARBA" id="ARBA00023075"/>
    </source>
</evidence>
<evidence type="ECO:0000256" key="19">
    <source>
        <dbReference type="PIRSR" id="PIRSR038885-2"/>
    </source>
</evidence>
<dbReference type="FunFam" id="1.20.810.10:FF:000002">
    <property type="entry name" value="Cytochrome b"/>
    <property type="match status" value="1"/>
</dbReference>
<comment type="subunit">
    <text evidence="3">The main subunits of complex b-c1 are: cytochrome b, cytochrome c1 and the Rieske protein.</text>
</comment>
<geneLocation type="mitochondrion" evidence="23"/>
<keyword evidence="14" id="KW-0830">Ubiquinone</keyword>
<dbReference type="SUPFAM" id="SSF81648">
    <property type="entry name" value="a domain/subunit of cytochrome bc1 complex (Ubiquinol-cytochrome c reductase)"/>
    <property type="match status" value="1"/>
</dbReference>
<proteinExistence type="inferred from homology"/>
<evidence type="ECO:0000256" key="16">
    <source>
        <dbReference type="ARBA" id="ARBA00023136"/>
    </source>
</evidence>
<evidence type="ECO:0000256" key="13">
    <source>
        <dbReference type="ARBA" id="ARBA00023004"/>
    </source>
</evidence>
<dbReference type="Pfam" id="PF00033">
    <property type="entry name" value="Cytochrome_B"/>
    <property type="match status" value="1"/>
</dbReference>
<feature type="binding site" description="axial binding residue" evidence="19">
    <location>
        <position position="197"/>
    </location>
    <ligand>
        <name>heme b</name>
        <dbReference type="ChEBI" id="CHEBI:60344"/>
        <label>b566</label>
    </ligand>
    <ligandPart>
        <name>Fe</name>
        <dbReference type="ChEBI" id="CHEBI:18248"/>
    </ligandPart>
</feature>
<feature type="transmembrane region" description="Helical" evidence="20">
    <location>
        <begin position="320"/>
        <end position="341"/>
    </location>
</feature>
<dbReference type="GO" id="GO:0006122">
    <property type="term" value="P:mitochondrial electron transport, ubiquinol to cytochrome c"/>
    <property type="evidence" value="ECO:0007669"/>
    <property type="project" value="TreeGrafter"/>
</dbReference>
<feature type="transmembrane region" description="Helical" evidence="20">
    <location>
        <begin position="140"/>
        <end position="167"/>
    </location>
</feature>
<accession>A0A346RIK2</accession>
<dbReference type="InterPro" id="IPR030689">
    <property type="entry name" value="Cytochrome_b"/>
</dbReference>
<comment type="cofactor">
    <cofactor evidence="20">
        <name>heme b</name>
        <dbReference type="ChEBI" id="CHEBI:60344"/>
    </cofactor>
    <text evidence="20">Binds 2 heme groups non-covalently.</text>
</comment>
<evidence type="ECO:0000259" key="21">
    <source>
        <dbReference type="PROSITE" id="PS51002"/>
    </source>
</evidence>
<evidence type="ECO:0000256" key="17">
    <source>
        <dbReference type="ARBA" id="ARBA00061233"/>
    </source>
</evidence>
<dbReference type="Gene3D" id="1.20.810.10">
    <property type="entry name" value="Cytochrome Bc1 Complex, Chain C"/>
    <property type="match status" value="1"/>
</dbReference>
<feature type="transmembrane region" description="Helical" evidence="20">
    <location>
        <begin position="179"/>
        <end position="200"/>
    </location>
</feature>
<name>A0A346RIK2_9CUCU</name>
<comment type="function">
    <text evidence="1 20">Component of the ubiquinol-cytochrome c reductase complex (complex III or cytochrome b-c1 complex) that is part of the mitochondrial respiratory chain. The b-c1 complex mediates electron transfer from ubiquinol to cytochrome c. Contributes to the generation of a proton gradient across the mitochondrial membrane that is then used for ATP synthesis.</text>
</comment>
<dbReference type="GO" id="GO:0016491">
    <property type="term" value="F:oxidoreductase activity"/>
    <property type="evidence" value="ECO:0007669"/>
    <property type="project" value="UniProtKB-UniRule"/>
</dbReference>
<dbReference type="PANTHER" id="PTHR19271:SF16">
    <property type="entry name" value="CYTOCHROME B"/>
    <property type="match status" value="1"/>
</dbReference>
<dbReference type="CDD" id="cd00284">
    <property type="entry name" value="Cytochrome_b_N"/>
    <property type="match status" value="1"/>
</dbReference>
<comment type="subcellular location">
    <subcellularLocation>
        <location evidence="2">Mitochondrion inner membrane</location>
        <topology evidence="2">Multi-pass membrane protein</topology>
    </subcellularLocation>
</comment>
<keyword evidence="5 20" id="KW-0813">Transport</keyword>
<feature type="transmembrane region" description="Helical" evidence="20">
    <location>
        <begin position="347"/>
        <end position="365"/>
    </location>
</feature>
<dbReference type="CDD" id="cd00290">
    <property type="entry name" value="cytochrome_b_C"/>
    <property type="match status" value="1"/>
</dbReference>
<comment type="cofactor">
    <cofactor evidence="19">
        <name>heme</name>
        <dbReference type="ChEBI" id="CHEBI:30413"/>
    </cofactor>
    <text evidence="19">Binds 2 heme groups non-covalently.</text>
</comment>
<feature type="binding site" description="axial binding residue" evidence="19">
    <location>
        <position position="98"/>
    </location>
    <ligand>
        <name>heme b</name>
        <dbReference type="ChEBI" id="CHEBI:60344"/>
        <label>b566</label>
    </ligand>
    <ligandPart>
        <name>Fe</name>
        <dbReference type="ChEBI" id="CHEBI:18248"/>
    </ligandPart>
</feature>
<keyword evidence="13 19" id="KW-0408">Iron</keyword>
<dbReference type="GO" id="GO:0005743">
    <property type="term" value="C:mitochondrial inner membrane"/>
    <property type="evidence" value="ECO:0007669"/>
    <property type="project" value="UniProtKB-SubCell"/>
</dbReference>
<evidence type="ECO:0000256" key="20">
    <source>
        <dbReference type="RuleBase" id="RU362117"/>
    </source>
</evidence>
<keyword evidence="8 20" id="KW-0812">Transmembrane</keyword>
<feature type="domain" description="Cytochrome b/b6 C-terminal region profile" evidence="22">
    <location>
        <begin position="211"/>
        <end position="379"/>
    </location>
</feature>
<evidence type="ECO:0000256" key="6">
    <source>
        <dbReference type="ARBA" id="ARBA00022617"/>
    </source>
</evidence>